<dbReference type="PANTHER" id="PTHR13162">
    <property type="entry name" value="CCR4-NOT TRANSCRIPTION COMPLEX"/>
    <property type="match status" value="1"/>
</dbReference>
<keyword evidence="4" id="KW-1185">Reference proteome</keyword>
<name>A0A0R3UBK8_MESCO</name>
<dbReference type="InterPro" id="IPR040398">
    <property type="entry name" value="Not1"/>
</dbReference>
<evidence type="ECO:0000313" key="4">
    <source>
        <dbReference type="Proteomes" id="UP000267029"/>
    </source>
</evidence>
<dbReference type="GO" id="GO:0017148">
    <property type="term" value="P:negative regulation of translation"/>
    <property type="evidence" value="ECO:0007669"/>
    <property type="project" value="InterPro"/>
</dbReference>
<dbReference type="STRING" id="53468.A0A0R3UBK8"/>
<sequence length="521" mass="57910">MSPFHPERLTVLLVHFRQTGRAVVDGLYSADVEVAQARRRGHNDKFAKLHDAARNTGRLSVAAYNVSAATSGAIGGTGSTSHVVSATQIMNPHQFRDVAQSVSLCSAGGLLLRYEDVDLEAVRSCINTDNLIEEITSYSQSVHCYVSCGRVASRDAAVAVSAATLLRSEPAICQLILPAIEVAANELITPLFEQCRHVTVPMVEARVRKDFALQPDPAQILRAARQMMRHLAANVSHINFHKDVSEHLVNKVTNLIWNSLITASQQEKEMVEFIVKFVLSRSIFLCIAYIEKAVAERVSREVEKNLEPDVMMRQELGPQRFLEQVTANYQNLPESMQAHPYVLQPLPPPSYEEFKQSDPGFASSTTFLSPGHIVPAQPSSQTQQQIVRRATGVLTQQPTPNTVTMRSTQHQRQQQQQLQEMALAFAGQLQLQQRQPEAQQQYLQRHSSTSATSHQKQSDGGFRSFNGSIFSDRGIQLSRGALNDRYLDFRHRLLCCLMAASSLHNPPPTPNSRLCDVLLVC</sequence>
<accession>A0A0R3UBK8</accession>
<dbReference type="GO" id="GO:0060090">
    <property type="term" value="F:molecular adaptor activity"/>
    <property type="evidence" value="ECO:0007669"/>
    <property type="project" value="TreeGrafter"/>
</dbReference>
<feature type="region of interest" description="Disordered" evidence="1">
    <location>
        <begin position="436"/>
        <end position="464"/>
    </location>
</feature>
<gene>
    <name evidence="3" type="ORF">MCOS_LOCUS4307</name>
</gene>
<dbReference type="AlphaFoldDB" id="A0A0R3UBK8"/>
<dbReference type="OrthoDB" id="1933107at2759"/>
<feature type="domain" description="CCR4-NOT transcription complex subunit 1" evidence="2">
    <location>
        <begin position="172"/>
        <end position="315"/>
    </location>
</feature>
<organism evidence="3 4">
    <name type="scientific">Mesocestoides corti</name>
    <name type="common">Flatworm</name>
    <dbReference type="NCBI Taxonomy" id="53468"/>
    <lineage>
        <taxon>Eukaryota</taxon>
        <taxon>Metazoa</taxon>
        <taxon>Spiralia</taxon>
        <taxon>Lophotrochozoa</taxon>
        <taxon>Platyhelminthes</taxon>
        <taxon>Cestoda</taxon>
        <taxon>Eucestoda</taxon>
        <taxon>Cyclophyllidea</taxon>
        <taxon>Mesocestoididae</taxon>
        <taxon>Mesocestoides</taxon>
    </lineage>
</organism>
<proteinExistence type="predicted"/>
<dbReference type="Proteomes" id="UP000267029">
    <property type="component" value="Unassembled WGS sequence"/>
</dbReference>
<feature type="compositionally biased region" description="Polar residues" evidence="1">
    <location>
        <begin position="445"/>
        <end position="455"/>
    </location>
</feature>
<dbReference type="Pfam" id="PF12842">
    <property type="entry name" value="DUF3819"/>
    <property type="match status" value="1"/>
</dbReference>
<dbReference type="GO" id="GO:0030015">
    <property type="term" value="C:CCR4-NOT core complex"/>
    <property type="evidence" value="ECO:0007669"/>
    <property type="project" value="InterPro"/>
</dbReference>
<dbReference type="InterPro" id="IPR024557">
    <property type="entry name" value="CNOT1_dom_4"/>
</dbReference>
<evidence type="ECO:0000259" key="2">
    <source>
        <dbReference type="Pfam" id="PF12842"/>
    </source>
</evidence>
<dbReference type="PANTHER" id="PTHR13162:SF8">
    <property type="entry name" value="CCR4-NOT TRANSCRIPTION COMPLEX SUBUNIT 1"/>
    <property type="match status" value="1"/>
</dbReference>
<evidence type="ECO:0000256" key="1">
    <source>
        <dbReference type="SAM" id="MobiDB-lite"/>
    </source>
</evidence>
<reference evidence="3 4" key="1">
    <citation type="submission" date="2018-10" db="EMBL/GenBank/DDBJ databases">
        <authorList>
            <consortium name="Pathogen Informatics"/>
        </authorList>
    </citation>
    <scope>NUCLEOTIDE SEQUENCE [LARGE SCALE GENOMIC DNA]</scope>
</reference>
<evidence type="ECO:0000313" key="3">
    <source>
        <dbReference type="EMBL" id="VDD78304.1"/>
    </source>
</evidence>
<dbReference type="GO" id="GO:0000288">
    <property type="term" value="P:nuclear-transcribed mRNA catabolic process, deadenylation-dependent decay"/>
    <property type="evidence" value="ECO:0007669"/>
    <property type="project" value="TreeGrafter"/>
</dbReference>
<dbReference type="EMBL" id="UXSR01001476">
    <property type="protein sequence ID" value="VDD78304.1"/>
    <property type="molecule type" value="Genomic_DNA"/>
</dbReference>
<dbReference type="GO" id="GO:0000932">
    <property type="term" value="C:P-body"/>
    <property type="evidence" value="ECO:0007669"/>
    <property type="project" value="TreeGrafter"/>
</dbReference>
<protein>
    <recommendedName>
        <fullName evidence="2">CCR4-NOT transcription complex subunit 1 domain-containing protein</fullName>
    </recommendedName>
</protein>